<keyword evidence="3" id="KW-1185">Reference proteome</keyword>
<evidence type="ECO:0000256" key="1">
    <source>
        <dbReference type="SAM" id="Phobius"/>
    </source>
</evidence>
<organism evidence="2 3">
    <name type="scientific">Rubinisphaera italica</name>
    <dbReference type="NCBI Taxonomy" id="2527969"/>
    <lineage>
        <taxon>Bacteria</taxon>
        <taxon>Pseudomonadati</taxon>
        <taxon>Planctomycetota</taxon>
        <taxon>Planctomycetia</taxon>
        <taxon>Planctomycetales</taxon>
        <taxon>Planctomycetaceae</taxon>
        <taxon>Rubinisphaera</taxon>
    </lineage>
</organism>
<reference evidence="2 3" key="1">
    <citation type="submission" date="2019-02" db="EMBL/GenBank/DDBJ databases">
        <title>Deep-cultivation of Planctomycetes and their phenomic and genomic characterization uncovers novel biology.</title>
        <authorList>
            <person name="Wiegand S."/>
            <person name="Jogler M."/>
            <person name="Boedeker C."/>
            <person name="Pinto D."/>
            <person name="Vollmers J."/>
            <person name="Rivas-Marin E."/>
            <person name="Kohn T."/>
            <person name="Peeters S.H."/>
            <person name="Heuer A."/>
            <person name="Rast P."/>
            <person name="Oberbeckmann S."/>
            <person name="Bunk B."/>
            <person name="Jeske O."/>
            <person name="Meyerdierks A."/>
            <person name="Storesund J.E."/>
            <person name="Kallscheuer N."/>
            <person name="Luecker S."/>
            <person name="Lage O.M."/>
            <person name="Pohl T."/>
            <person name="Merkel B.J."/>
            <person name="Hornburger P."/>
            <person name="Mueller R.-W."/>
            <person name="Bruemmer F."/>
            <person name="Labrenz M."/>
            <person name="Spormann A.M."/>
            <person name="Op Den Camp H."/>
            <person name="Overmann J."/>
            <person name="Amann R."/>
            <person name="Jetten M.S.M."/>
            <person name="Mascher T."/>
            <person name="Medema M.H."/>
            <person name="Devos D.P."/>
            <person name="Kaster A.-K."/>
            <person name="Ovreas L."/>
            <person name="Rohde M."/>
            <person name="Galperin M.Y."/>
            <person name="Jogler C."/>
        </authorList>
    </citation>
    <scope>NUCLEOTIDE SEQUENCE [LARGE SCALE GENOMIC DNA]</scope>
    <source>
        <strain evidence="2 3">Pan54</strain>
    </source>
</reference>
<feature type="transmembrane region" description="Helical" evidence="1">
    <location>
        <begin position="14"/>
        <end position="35"/>
    </location>
</feature>
<dbReference type="RefSeq" id="WP_146501619.1">
    <property type="nucleotide sequence ID" value="NZ_SJPG01000001.1"/>
</dbReference>
<feature type="transmembrane region" description="Helical" evidence="1">
    <location>
        <begin position="90"/>
        <end position="111"/>
    </location>
</feature>
<evidence type="ECO:0000313" key="2">
    <source>
        <dbReference type="EMBL" id="TWT59482.1"/>
    </source>
</evidence>
<accession>A0A5C5XC34</accession>
<evidence type="ECO:0000313" key="3">
    <source>
        <dbReference type="Proteomes" id="UP000316095"/>
    </source>
</evidence>
<dbReference type="AlphaFoldDB" id="A0A5C5XC34"/>
<keyword evidence="1" id="KW-0812">Transmembrane</keyword>
<dbReference type="Proteomes" id="UP000316095">
    <property type="component" value="Unassembled WGS sequence"/>
</dbReference>
<comment type="caution">
    <text evidence="2">The sequence shown here is derived from an EMBL/GenBank/DDBJ whole genome shotgun (WGS) entry which is preliminary data.</text>
</comment>
<feature type="transmembrane region" description="Helical" evidence="1">
    <location>
        <begin position="56"/>
        <end position="84"/>
    </location>
</feature>
<keyword evidence="1" id="KW-0472">Membrane</keyword>
<proteinExistence type="predicted"/>
<name>A0A5C5XC34_9PLAN</name>
<sequence length="152" mass="16558">MEISIPDSPHFRNIIAIVFGLMVSAIAVGTIEMLGHQIYPELADLDYEDDAQMKTILSNAPATALVCIIAAWTCGNFFGCFVAGVMGTEQGTFCCIVLSVIIAFLAVTMLSQIPMPKWFTFLGLVMLVPGGFAGWWLSRFTLDKLQSSVIDK</sequence>
<dbReference type="EMBL" id="SJPG01000001">
    <property type="protein sequence ID" value="TWT59482.1"/>
    <property type="molecule type" value="Genomic_DNA"/>
</dbReference>
<gene>
    <name evidence="2" type="ORF">Pan54_01880</name>
</gene>
<feature type="transmembrane region" description="Helical" evidence="1">
    <location>
        <begin position="118"/>
        <end position="137"/>
    </location>
</feature>
<protein>
    <submittedName>
        <fullName evidence="2">Uncharacterized protein</fullName>
    </submittedName>
</protein>
<keyword evidence="1" id="KW-1133">Transmembrane helix</keyword>
<dbReference type="OrthoDB" id="893761at2"/>